<comment type="caution">
    <text evidence="1">The sequence shown here is derived from an EMBL/GenBank/DDBJ whole genome shotgun (WGS) entry which is preliminary data.</text>
</comment>
<protein>
    <submittedName>
        <fullName evidence="1">Uncharacterized protein</fullName>
    </submittedName>
</protein>
<dbReference type="STRING" id="1817892.AUK40_04180"/>
<dbReference type="EMBL" id="MNZT01000072">
    <property type="protein sequence ID" value="OIP96993.1"/>
    <property type="molecule type" value="Genomic_DNA"/>
</dbReference>
<dbReference type="AlphaFoldDB" id="A0A1J5IIN2"/>
<evidence type="ECO:0000313" key="1">
    <source>
        <dbReference type="EMBL" id="OIP96993.1"/>
    </source>
</evidence>
<accession>A0A1J5IIN2</accession>
<sequence>MPHMSQRVDSRTLFEEILKTADFPEDEHAALVGRLESAVYVQTLKNLLCHLPAGQRTKLESTMHFHPEFFLERAIAILQAFASPEQIVKIFHTTSEETFLEFFDTFLTSCTKEQKHKIDRYLDKMPAK</sequence>
<proteinExistence type="predicted"/>
<dbReference type="Proteomes" id="UP000183245">
    <property type="component" value="Unassembled WGS sequence"/>
</dbReference>
<name>A0A1J5IIN2_9BACT</name>
<gene>
    <name evidence="1" type="ORF">AUK40_04180</name>
</gene>
<reference evidence="1 2" key="1">
    <citation type="journal article" date="2016" name="Environ. Microbiol.">
        <title>Genomic resolution of a cold subsurface aquifer community provides metabolic insights for novel microbes adapted to high CO concentrations.</title>
        <authorList>
            <person name="Probst A.J."/>
            <person name="Castelle C.J."/>
            <person name="Singh A."/>
            <person name="Brown C.T."/>
            <person name="Anantharaman K."/>
            <person name="Sharon I."/>
            <person name="Hug L.A."/>
            <person name="Burstein D."/>
            <person name="Emerson J.B."/>
            <person name="Thomas B.C."/>
            <person name="Banfield J.F."/>
        </authorList>
    </citation>
    <scope>NUCLEOTIDE SEQUENCE [LARGE SCALE GENOMIC DNA]</scope>
    <source>
        <strain evidence="1">CG2_30_54_11</strain>
    </source>
</reference>
<evidence type="ECO:0000313" key="2">
    <source>
        <dbReference type="Proteomes" id="UP000183245"/>
    </source>
</evidence>
<organism evidence="1 2">
    <name type="scientific">Candidatus Wirthbacteria bacterium CG2_30_54_11</name>
    <dbReference type="NCBI Taxonomy" id="1817892"/>
    <lineage>
        <taxon>Bacteria</taxon>
        <taxon>Candidatus Wirthbacteria</taxon>
    </lineage>
</organism>